<feature type="signal peptide" evidence="1">
    <location>
        <begin position="1"/>
        <end position="21"/>
    </location>
</feature>
<feature type="chain" id="PRO_5024429248" description="DUF4142 domain-containing protein" evidence="1">
    <location>
        <begin position="22"/>
        <end position="165"/>
    </location>
</feature>
<name>A0A5R8KJW0_9BACT</name>
<evidence type="ECO:0000313" key="3">
    <source>
        <dbReference type="Proteomes" id="UP000306196"/>
    </source>
</evidence>
<dbReference type="RefSeq" id="WP_138084236.1">
    <property type="nucleotide sequence ID" value="NZ_VAUV01000001.1"/>
</dbReference>
<evidence type="ECO:0008006" key="4">
    <source>
        <dbReference type="Google" id="ProtNLM"/>
    </source>
</evidence>
<dbReference type="Proteomes" id="UP000306196">
    <property type="component" value="Unassembled WGS sequence"/>
</dbReference>
<organism evidence="2 3">
    <name type="scientific">Phragmitibacter flavus</name>
    <dbReference type="NCBI Taxonomy" id="2576071"/>
    <lineage>
        <taxon>Bacteria</taxon>
        <taxon>Pseudomonadati</taxon>
        <taxon>Verrucomicrobiota</taxon>
        <taxon>Verrucomicrobiia</taxon>
        <taxon>Verrucomicrobiales</taxon>
        <taxon>Verrucomicrobiaceae</taxon>
        <taxon>Phragmitibacter</taxon>
    </lineage>
</organism>
<sequence length="165" mass="18563">MKPIVLLLAACALSLPLASHAQVDKIDSDKAKDALQKLLGEVKDAADKATKKSSDKESEDAFWERSKDHLTMDRVQYSKKATRGLAVMDAEIQGLADTDAPVSVRDYFKLRVESLKLNLAYCREEFAKLEALATEEEFRSRQRFFDRNLAYLSDHLVATMKEAGH</sequence>
<keyword evidence="1" id="KW-0732">Signal</keyword>
<keyword evidence="3" id="KW-1185">Reference proteome</keyword>
<evidence type="ECO:0000313" key="2">
    <source>
        <dbReference type="EMBL" id="TLD72613.1"/>
    </source>
</evidence>
<protein>
    <recommendedName>
        <fullName evidence="4">DUF4142 domain-containing protein</fullName>
    </recommendedName>
</protein>
<dbReference type="OrthoDB" id="192760at2"/>
<reference evidence="2 3" key="1">
    <citation type="submission" date="2019-05" db="EMBL/GenBank/DDBJ databases">
        <title>Verrucobacter flavum gen. nov., sp. nov. a new member of the family Verrucomicrobiaceae.</title>
        <authorList>
            <person name="Szuroczki S."/>
            <person name="Abbaszade G."/>
            <person name="Szabo A."/>
            <person name="Felfoldi T."/>
            <person name="Schumann P."/>
            <person name="Boka K."/>
            <person name="Keki Z."/>
            <person name="Toumi M."/>
            <person name="Toth E."/>
        </authorList>
    </citation>
    <scope>NUCLEOTIDE SEQUENCE [LARGE SCALE GENOMIC DNA]</scope>
    <source>
        <strain evidence="2 3">MG-N-17</strain>
    </source>
</reference>
<accession>A0A5R8KJW0</accession>
<gene>
    <name evidence="2" type="ORF">FEM03_00620</name>
</gene>
<dbReference type="AlphaFoldDB" id="A0A5R8KJW0"/>
<evidence type="ECO:0000256" key="1">
    <source>
        <dbReference type="SAM" id="SignalP"/>
    </source>
</evidence>
<dbReference type="EMBL" id="VAUV01000001">
    <property type="protein sequence ID" value="TLD72613.1"/>
    <property type="molecule type" value="Genomic_DNA"/>
</dbReference>
<comment type="caution">
    <text evidence="2">The sequence shown here is derived from an EMBL/GenBank/DDBJ whole genome shotgun (WGS) entry which is preliminary data.</text>
</comment>
<proteinExistence type="predicted"/>